<evidence type="ECO:0000256" key="10">
    <source>
        <dbReference type="ARBA" id="ARBA00023004"/>
    </source>
</evidence>
<feature type="transmembrane region" description="Helical" evidence="13">
    <location>
        <begin position="148"/>
        <end position="169"/>
    </location>
</feature>
<feature type="transmembrane region" description="Helical" evidence="13">
    <location>
        <begin position="244"/>
        <end position="262"/>
    </location>
</feature>
<dbReference type="Proteomes" id="UP000280819">
    <property type="component" value="Unassembled WGS sequence"/>
</dbReference>
<feature type="transmembrane region" description="Helical" evidence="13">
    <location>
        <begin position="74"/>
        <end position="95"/>
    </location>
</feature>
<feature type="binding site" description="M2 metal binding site" evidence="13">
    <location>
        <position position="134"/>
    </location>
    <ligand>
        <name>Fe(2+)</name>
        <dbReference type="ChEBI" id="CHEBI:29033"/>
    </ligand>
</feature>
<evidence type="ECO:0000256" key="5">
    <source>
        <dbReference type="ARBA" id="ARBA00022692"/>
    </source>
</evidence>
<keyword evidence="5 13" id="KW-0812">Transmembrane</keyword>
<proteinExistence type="inferred from homology"/>
<feature type="binding site" description="M1 metal binding site" evidence="13">
    <location>
        <position position="159"/>
    </location>
    <ligand>
        <name>Zn(2+)</name>
        <dbReference type="ChEBI" id="CHEBI:29105"/>
    </ligand>
</feature>
<evidence type="ECO:0000256" key="2">
    <source>
        <dbReference type="ARBA" id="ARBA00009703"/>
    </source>
</evidence>
<dbReference type="EMBL" id="RQZG01000004">
    <property type="protein sequence ID" value="RRD05946.1"/>
    <property type="molecule type" value="Genomic_DNA"/>
</dbReference>
<dbReference type="AlphaFoldDB" id="A0A3P1TAQ1"/>
<evidence type="ECO:0000256" key="11">
    <source>
        <dbReference type="ARBA" id="ARBA00023065"/>
    </source>
</evidence>
<dbReference type="GO" id="GO:0005385">
    <property type="term" value="F:zinc ion transmembrane transporter activity"/>
    <property type="evidence" value="ECO:0007669"/>
    <property type="project" value="UniProtKB-UniRule"/>
</dbReference>
<keyword evidence="4 13" id="KW-1003">Cell membrane</keyword>
<organism evidence="14 15">
    <name type="scientific">Arachnia propionica</name>
    <dbReference type="NCBI Taxonomy" id="1750"/>
    <lineage>
        <taxon>Bacteria</taxon>
        <taxon>Bacillati</taxon>
        <taxon>Actinomycetota</taxon>
        <taxon>Actinomycetes</taxon>
        <taxon>Propionibacteriales</taxon>
        <taxon>Propionibacteriaceae</taxon>
        <taxon>Arachnia</taxon>
    </lineage>
</organism>
<gene>
    <name evidence="13 14" type="primary">zupT</name>
    <name evidence="14" type="ORF">EII34_04470</name>
</gene>
<dbReference type="GO" id="GO:0046872">
    <property type="term" value="F:metal ion binding"/>
    <property type="evidence" value="ECO:0007669"/>
    <property type="project" value="UniProtKB-KW"/>
</dbReference>
<evidence type="ECO:0000256" key="7">
    <source>
        <dbReference type="ARBA" id="ARBA00022833"/>
    </source>
</evidence>
<evidence type="ECO:0000256" key="12">
    <source>
        <dbReference type="ARBA" id="ARBA00023136"/>
    </source>
</evidence>
<keyword evidence="7 13" id="KW-0862">Zinc</keyword>
<evidence type="ECO:0000256" key="9">
    <source>
        <dbReference type="ARBA" id="ARBA00022989"/>
    </source>
</evidence>
<feature type="binding site" description="M1 metal binding site" evidence="13">
    <location>
        <position position="163"/>
    </location>
    <ligand>
        <name>Zn(2+)</name>
        <dbReference type="ChEBI" id="CHEBI:29105"/>
    </ligand>
</feature>
<dbReference type="GO" id="GO:0005886">
    <property type="term" value="C:plasma membrane"/>
    <property type="evidence" value="ECO:0007669"/>
    <property type="project" value="UniProtKB-SubCell"/>
</dbReference>
<evidence type="ECO:0000256" key="3">
    <source>
        <dbReference type="ARBA" id="ARBA00022448"/>
    </source>
</evidence>
<keyword evidence="3 13" id="KW-0813">Transport</keyword>
<evidence type="ECO:0000256" key="1">
    <source>
        <dbReference type="ARBA" id="ARBA00004651"/>
    </source>
</evidence>
<sequence>MLPDVWFALLLTLLAGLSTAIGGAIGVCGRSDSTRLLSLGLGFSAGVMVHVSFVEILPKGRDQLAAAFGEKPGNWYTLLAFFGGVAVIAVIDRLVPAAINPHEPGSVQDERRRRALMQTGVLTAIALAVHNFPEGFATFISGLQDPGVALAVAVAIAIHNIPEGLAVALPVHQATGSRRRGFWAATASGLAEPAGAVIGWLLLTPWFSPALLGVVFAGVAGVMVFISIDELLPTAEEYGEHHTSMYGFIAGMAVMAVSLLLFL</sequence>
<feature type="binding site" description="M1 metal binding site" evidence="13">
    <location>
        <position position="134"/>
    </location>
    <ligand>
        <name>Zn(2+)</name>
        <dbReference type="ChEBI" id="CHEBI:29105"/>
    </ligand>
</feature>
<reference evidence="14 15" key="1">
    <citation type="submission" date="2018-11" db="EMBL/GenBank/DDBJ databases">
        <title>Genomes From Bacteria Associated with the Canine Oral Cavity: a Test Case for Automated Genome-Based Taxonomic Assignment.</title>
        <authorList>
            <person name="Coil D.A."/>
            <person name="Jospin G."/>
            <person name="Darling A.E."/>
            <person name="Wallis C."/>
            <person name="Davis I.J."/>
            <person name="Harris S."/>
            <person name="Eisen J.A."/>
            <person name="Holcombe L.J."/>
            <person name="O'Flynn C."/>
        </authorList>
    </citation>
    <scope>NUCLEOTIDE SEQUENCE [LARGE SCALE GENOMIC DNA]</scope>
    <source>
        <strain evidence="14 15">OH887_COT-365</strain>
    </source>
</reference>
<evidence type="ECO:0000313" key="14">
    <source>
        <dbReference type="EMBL" id="RRD05946.1"/>
    </source>
</evidence>
<feature type="transmembrane region" description="Helical" evidence="13">
    <location>
        <begin position="6"/>
        <end position="29"/>
    </location>
</feature>
<keyword evidence="12 13" id="KW-0472">Membrane</keyword>
<dbReference type="NCBIfam" id="NF003243">
    <property type="entry name" value="PRK04201.1"/>
    <property type="match status" value="1"/>
</dbReference>
<evidence type="ECO:0000256" key="6">
    <source>
        <dbReference type="ARBA" id="ARBA00022723"/>
    </source>
</evidence>
<dbReference type="OrthoDB" id="9787346at2"/>
<comment type="catalytic activity">
    <reaction evidence="13">
        <text>Zn(2+)(in) = Zn(2+)(out)</text>
        <dbReference type="Rhea" id="RHEA:29351"/>
        <dbReference type="ChEBI" id="CHEBI:29105"/>
    </reaction>
</comment>
<keyword evidence="10" id="KW-0408">Iron</keyword>
<keyword evidence="11 13" id="KW-0406">Ion transport</keyword>
<comment type="caution">
    <text evidence="14">The sequence shown here is derived from an EMBL/GenBank/DDBJ whole genome shotgun (WGS) entry which is preliminary data.</text>
</comment>
<name>A0A3P1TAQ1_9ACTN</name>
<keyword evidence="8 13" id="KW-0864">Zinc transport</keyword>
<dbReference type="RefSeq" id="WP_124843362.1">
    <property type="nucleotide sequence ID" value="NZ_JAUNKP010000007.1"/>
</dbReference>
<feature type="transmembrane region" description="Helical" evidence="13">
    <location>
        <begin position="115"/>
        <end position="133"/>
    </location>
</feature>
<dbReference type="InterPro" id="IPR023498">
    <property type="entry name" value="Zn_transptr_ZupT"/>
</dbReference>
<dbReference type="InterPro" id="IPR003689">
    <property type="entry name" value="ZIP"/>
</dbReference>
<dbReference type="HAMAP" id="MF_00548">
    <property type="entry name" value="ZupT"/>
    <property type="match status" value="1"/>
</dbReference>
<feature type="transmembrane region" description="Helical" evidence="13">
    <location>
        <begin position="209"/>
        <end position="232"/>
    </location>
</feature>
<keyword evidence="6" id="KW-0479">Metal-binding</keyword>
<accession>A0A3P1TAQ1</accession>
<feature type="binding site" description="M2 metal binding site" evidence="13">
    <location>
        <position position="160"/>
    </location>
    <ligand>
        <name>Fe(2+)</name>
        <dbReference type="ChEBI" id="CHEBI:29033"/>
    </ligand>
</feature>
<feature type="transmembrane region" description="Helical" evidence="13">
    <location>
        <begin position="36"/>
        <end position="54"/>
    </location>
</feature>
<dbReference type="PANTHER" id="PTHR11040">
    <property type="entry name" value="ZINC/IRON TRANSPORTER"/>
    <property type="match status" value="1"/>
</dbReference>
<protein>
    <recommendedName>
        <fullName evidence="13">Zinc transporter ZupT</fullName>
    </recommendedName>
</protein>
<evidence type="ECO:0000313" key="15">
    <source>
        <dbReference type="Proteomes" id="UP000280819"/>
    </source>
</evidence>
<feature type="binding site" description="M2 metal binding site" evidence="13">
    <location>
        <position position="163"/>
    </location>
    <ligand>
        <name>Fe(2+)</name>
        <dbReference type="ChEBI" id="CHEBI:29033"/>
    </ligand>
</feature>
<comment type="subcellular location">
    <subcellularLocation>
        <location evidence="1 13">Cell membrane</location>
        <topology evidence="1 13">Multi-pass membrane protein</topology>
    </subcellularLocation>
</comment>
<dbReference type="Pfam" id="PF02535">
    <property type="entry name" value="Zip"/>
    <property type="match status" value="2"/>
</dbReference>
<feature type="binding site" description="M2 metal binding site" evidence="13">
    <location>
        <position position="131"/>
    </location>
    <ligand>
        <name>Fe(2+)</name>
        <dbReference type="ChEBI" id="CHEBI:29033"/>
    </ligand>
</feature>
<keyword evidence="9 13" id="KW-1133">Transmembrane helix</keyword>
<evidence type="ECO:0000256" key="13">
    <source>
        <dbReference type="HAMAP-Rule" id="MF_00548"/>
    </source>
</evidence>
<comment type="function">
    <text evidence="13">Mediates zinc uptake. May also transport other divalent cations.</text>
</comment>
<feature type="binding site" description="M2 metal binding site" evidence="13">
    <location>
        <position position="192"/>
    </location>
    <ligand>
        <name>Fe(2+)</name>
        <dbReference type="ChEBI" id="CHEBI:29033"/>
    </ligand>
</feature>
<evidence type="ECO:0000256" key="4">
    <source>
        <dbReference type="ARBA" id="ARBA00022475"/>
    </source>
</evidence>
<dbReference type="PANTHER" id="PTHR11040:SF205">
    <property type="entry name" value="ZINC TRANSPORTER ZUPT"/>
    <property type="match status" value="1"/>
</dbReference>
<comment type="similarity">
    <text evidence="2 13">Belongs to the ZIP transporter (TC 2.A.5) family. ZupT subfamily.</text>
</comment>
<evidence type="ECO:0000256" key="8">
    <source>
        <dbReference type="ARBA" id="ARBA00022906"/>
    </source>
</evidence>